<name>A0A4Q8M0G5_9GAMM</name>
<comment type="similarity">
    <text evidence="1">Belongs to the MobA/MobL family.</text>
</comment>
<evidence type="ECO:0000313" key="5">
    <source>
        <dbReference type="EMBL" id="TAA37805.1"/>
    </source>
</evidence>
<evidence type="ECO:0000313" key="6">
    <source>
        <dbReference type="Proteomes" id="UP000292087"/>
    </source>
</evidence>
<evidence type="ECO:0000259" key="4">
    <source>
        <dbReference type="Pfam" id="PF03389"/>
    </source>
</evidence>
<dbReference type="InterPro" id="IPR005053">
    <property type="entry name" value="MobA_MobL"/>
</dbReference>
<feature type="region of interest" description="Disordered" evidence="3">
    <location>
        <begin position="269"/>
        <end position="306"/>
    </location>
</feature>
<dbReference type="RefSeq" id="WP_130522738.1">
    <property type="nucleotide sequence ID" value="NZ_SHLZ01000003.1"/>
</dbReference>
<accession>A0A4Q8M0G5</accession>
<gene>
    <name evidence="5" type="ORF">EA656_03865</name>
</gene>
<feature type="domain" description="MobA/MobL protein" evidence="4">
    <location>
        <begin position="18"/>
        <end position="207"/>
    </location>
</feature>
<dbReference type="Pfam" id="PF03389">
    <property type="entry name" value="MobA_MobL"/>
    <property type="match status" value="1"/>
</dbReference>
<dbReference type="EMBL" id="SHMF01000001">
    <property type="protein sequence ID" value="TAA37805.1"/>
    <property type="molecule type" value="Genomic_DNA"/>
</dbReference>
<evidence type="ECO:0000256" key="3">
    <source>
        <dbReference type="SAM" id="MobiDB-lite"/>
    </source>
</evidence>
<evidence type="ECO:0000256" key="2">
    <source>
        <dbReference type="ARBA" id="ARBA00022971"/>
    </source>
</evidence>
<comment type="caution">
    <text evidence="5">The sequence shown here is derived from an EMBL/GenBank/DDBJ whole genome shotgun (WGS) entry which is preliminary data.</text>
</comment>
<sequence>MAIYHATMKSFSRGKGDSSVAAAAYRAGFVLVDESTGLGHDYSRRHGVAFYQMLAPRGAPQWCLDAKEFWVANEAAETRKNARVCREVEVSLPQSLDEAQRRILALALGQFLVDRYRVAVLVAVHTPSKLGDQRNHHVHLLMSAREVGRDGLGERACQEFDARRGGGTRELRQIRKHIAEIINKHLAQAGAVARVDHRSLRAQARDAALRGDLDRARELTREPTKHLGKAKVAMMRKARFTPQVTGHKADAATELSRMVAARMKASGALVQPVPPSHSHAAALRDRARACTSTPEDNRSPEQARPRVAERIQQIKKRLAREPAPRAGLYTRYSGRTGHLSRVTRLARASGRKDAEVLNAQAQLIEDWLEAQREVAQQSLAVLRQIPGIQIEPAFRHAYTALRCRRTESYATKPFLFEDTEALANALRRYAHAVTGPHRSRLRVFKAEAKLSEHDPSSNTQAAHRARRRLARAKLHVSPRIQAIQEWRIKQARKAMVEAADALEKNFKMEWPEVVVSATSTVESTGMTADQQSGHWELKFRAPKPSM</sequence>
<dbReference type="AlphaFoldDB" id="A0A4Q8M0G5"/>
<feature type="compositionally biased region" description="Basic and acidic residues" evidence="3">
    <location>
        <begin position="295"/>
        <end position="306"/>
    </location>
</feature>
<dbReference type="Gene3D" id="3.30.930.30">
    <property type="match status" value="1"/>
</dbReference>
<dbReference type="Proteomes" id="UP000292087">
    <property type="component" value="Unassembled WGS sequence"/>
</dbReference>
<organism evidence="5 6">
    <name type="scientific">Pseudoxanthomonas winnipegensis</name>
    <dbReference type="NCBI Taxonomy" id="2480810"/>
    <lineage>
        <taxon>Bacteria</taxon>
        <taxon>Pseudomonadati</taxon>
        <taxon>Pseudomonadota</taxon>
        <taxon>Gammaproteobacteria</taxon>
        <taxon>Lysobacterales</taxon>
        <taxon>Lysobacteraceae</taxon>
        <taxon>Pseudoxanthomonas</taxon>
    </lineage>
</organism>
<keyword evidence="2" id="KW-0184">Conjugation</keyword>
<reference evidence="5 6" key="1">
    <citation type="submission" date="2019-02" db="EMBL/GenBank/DDBJ databases">
        <title>WGS of Pseudoxanthomonas species novum from clinical isolates.</title>
        <authorList>
            <person name="Bernier A.-M."/>
            <person name="Bernard K."/>
            <person name="Vachon A."/>
        </authorList>
    </citation>
    <scope>NUCLEOTIDE SEQUENCE [LARGE SCALE GENOMIC DNA]</scope>
    <source>
        <strain evidence="5 6">NML140781</strain>
    </source>
</reference>
<evidence type="ECO:0000256" key="1">
    <source>
        <dbReference type="ARBA" id="ARBA00010873"/>
    </source>
</evidence>
<proteinExistence type="inferred from homology"/>
<protein>
    <submittedName>
        <fullName evidence="5">Plasmid mobilization protein</fullName>
    </submittedName>
</protein>